<reference evidence="2 3" key="1">
    <citation type="submission" date="2018-03" db="EMBL/GenBank/DDBJ databases">
        <title>Genomic Encyclopedia of Type Strains, Phase III (KMG-III): the genomes of soil and plant-associated and newly described type strains.</title>
        <authorList>
            <person name="Whitman W."/>
        </authorList>
    </citation>
    <scope>NUCLEOTIDE SEQUENCE [LARGE SCALE GENOMIC DNA]</scope>
    <source>
        <strain evidence="2 3">CGMCC 4.7097</strain>
    </source>
</reference>
<dbReference type="AlphaFoldDB" id="A0A2P8IGB2"/>
<keyword evidence="1" id="KW-0812">Transmembrane</keyword>
<keyword evidence="3" id="KW-1185">Reference proteome</keyword>
<evidence type="ECO:0000313" key="3">
    <source>
        <dbReference type="Proteomes" id="UP000241118"/>
    </source>
</evidence>
<proteinExistence type="predicted"/>
<gene>
    <name evidence="2" type="ORF">B0I31_102459</name>
</gene>
<feature type="transmembrane region" description="Helical" evidence="1">
    <location>
        <begin position="99"/>
        <end position="118"/>
    </location>
</feature>
<dbReference type="Proteomes" id="UP000241118">
    <property type="component" value="Unassembled WGS sequence"/>
</dbReference>
<dbReference type="RefSeq" id="WP_106614412.1">
    <property type="nucleotide sequence ID" value="NZ_PYAX01000002.1"/>
</dbReference>
<feature type="transmembrane region" description="Helical" evidence="1">
    <location>
        <begin position="74"/>
        <end position="93"/>
    </location>
</feature>
<name>A0A2P8IGB2_SACCR</name>
<keyword evidence="1" id="KW-1133">Transmembrane helix</keyword>
<comment type="caution">
    <text evidence="2">The sequence shown here is derived from an EMBL/GenBank/DDBJ whole genome shotgun (WGS) entry which is preliminary data.</text>
</comment>
<organism evidence="2 3">
    <name type="scientific">Saccharothrix carnea</name>
    <dbReference type="NCBI Taxonomy" id="1280637"/>
    <lineage>
        <taxon>Bacteria</taxon>
        <taxon>Bacillati</taxon>
        <taxon>Actinomycetota</taxon>
        <taxon>Actinomycetes</taxon>
        <taxon>Pseudonocardiales</taxon>
        <taxon>Pseudonocardiaceae</taxon>
        <taxon>Saccharothrix</taxon>
    </lineage>
</organism>
<evidence type="ECO:0000256" key="1">
    <source>
        <dbReference type="SAM" id="Phobius"/>
    </source>
</evidence>
<protein>
    <submittedName>
        <fullName evidence="2">Uncharacterized protein</fullName>
    </submittedName>
</protein>
<dbReference type="OrthoDB" id="3828660at2"/>
<evidence type="ECO:0000313" key="2">
    <source>
        <dbReference type="EMBL" id="PSL57480.1"/>
    </source>
</evidence>
<feature type="transmembrane region" description="Helical" evidence="1">
    <location>
        <begin position="40"/>
        <end position="62"/>
    </location>
</feature>
<dbReference type="EMBL" id="PYAX01000002">
    <property type="protein sequence ID" value="PSL57480.1"/>
    <property type="molecule type" value="Genomic_DNA"/>
</dbReference>
<keyword evidence="1" id="KW-0472">Membrane</keyword>
<accession>A0A2P8IGB2</accession>
<sequence>MIQVLATALTVVAVAAALWALVLAVLDHPITLRTKPTLGLAGVVLLLEVGLLVQAVIGVVALLGSDRELDRATFAGYLVGVAVVLPLGAVWSVAERSRWGAGVLTVTCLSVPVMVLRLNQLWAGHG</sequence>